<evidence type="ECO:0008006" key="5">
    <source>
        <dbReference type="Google" id="ProtNLM"/>
    </source>
</evidence>
<gene>
    <name evidence="3" type="ORF">A2785_02650</name>
</gene>
<name>A0A1G1VKX0_9BACT</name>
<dbReference type="AlphaFoldDB" id="A0A1G1VKX0"/>
<evidence type="ECO:0000313" key="4">
    <source>
        <dbReference type="Proteomes" id="UP000179069"/>
    </source>
</evidence>
<evidence type="ECO:0000259" key="2">
    <source>
        <dbReference type="Pfam" id="PF13439"/>
    </source>
</evidence>
<organism evidence="3 4">
    <name type="scientific">Candidatus Chisholmbacteria bacterium RIFCSPHIGHO2_01_FULL_49_18</name>
    <dbReference type="NCBI Taxonomy" id="1797590"/>
    <lineage>
        <taxon>Bacteria</taxon>
        <taxon>Candidatus Chisholmiibacteriota</taxon>
    </lineage>
</organism>
<dbReference type="Proteomes" id="UP000179069">
    <property type="component" value="Unassembled WGS sequence"/>
</dbReference>
<dbReference type="Gene3D" id="3.40.50.2000">
    <property type="entry name" value="Glycogen Phosphorylase B"/>
    <property type="match status" value="2"/>
</dbReference>
<dbReference type="Pfam" id="PF00534">
    <property type="entry name" value="Glycos_transf_1"/>
    <property type="match status" value="1"/>
</dbReference>
<comment type="caution">
    <text evidence="3">The sequence shown here is derived from an EMBL/GenBank/DDBJ whole genome shotgun (WGS) entry which is preliminary data.</text>
</comment>
<dbReference type="SUPFAM" id="SSF53756">
    <property type="entry name" value="UDP-Glycosyltransferase/glycogen phosphorylase"/>
    <property type="match status" value="2"/>
</dbReference>
<protein>
    <recommendedName>
        <fullName evidence="5">Glycosyl transferase family 1 domain-containing protein</fullName>
    </recommendedName>
</protein>
<evidence type="ECO:0000259" key="1">
    <source>
        <dbReference type="Pfam" id="PF00534"/>
    </source>
</evidence>
<proteinExistence type="predicted"/>
<dbReference type="InterPro" id="IPR001296">
    <property type="entry name" value="Glyco_trans_1"/>
</dbReference>
<dbReference type="EMBL" id="MHCI01000020">
    <property type="protein sequence ID" value="OGY16045.1"/>
    <property type="molecule type" value="Genomic_DNA"/>
</dbReference>
<feature type="domain" description="Glycosyl transferase family 1" evidence="1">
    <location>
        <begin position="11"/>
        <end position="147"/>
    </location>
</feature>
<dbReference type="Pfam" id="PF13439">
    <property type="entry name" value="Glyco_transf_4"/>
    <property type="match status" value="1"/>
</dbReference>
<reference evidence="3 4" key="1">
    <citation type="journal article" date="2016" name="Nat. Commun.">
        <title>Thousands of microbial genomes shed light on interconnected biogeochemical processes in an aquifer system.</title>
        <authorList>
            <person name="Anantharaman K."/>
            <person name="Brown C.T."/>
            <person name="Hug L.A."/>
            <person name="Sharon I."/>
            <person name="Castelle C.J."/>
            <person name="Probst A.J."/>
            <person name="Thomas B.C."/>
            <person name="Singh A."/>
            <person name="Wilkins M.J."/>
            <person name="Karaoz U."/>
            <person name="Brodie E.L."/>
            <person name="Williams K.H."/>
            <person name="Hubbard S.S."/>
            <person name="Banfield J.F."/>
        </authorList>
    </citation>
    <scope>NUCLEOTIDE SEQUENCE [LARGE SCALE GENOMIC DNA]</scope>
</reference>
<dbReference type="InterPro" id="IPR028098">
    <property type="entry name" value="Glyco_trans_4-like_N"/>
</dbReference>
<feature type="domain" description="Glycosyltransferase subfamily 4-like N-terminal" evidence="2">
    <location>
        <begin position="200"/>
        <end position="364"/>
    </location>
</feature>
<sequence length="373" mass="42709">MEKYGRKLVDLIYVGRLEPEKRLDTIIRTAGYAKKKRKKLSICVVGEGSQRTWFRRRVQNLRLSEYFQIIGPVTDPREYIRQAKILVLPSDYEALPTVILEAADLGVPSIISNFSGADEVVINEKTGWIVKNRSDFGPSTLAVLEDSRRVEVVGRAAKAFIREKYSSINIDQFIEHLIATEDEVAEQEISLVIPYWSLGIGGIETRIMDIAKRLKSKYPRVRLSLLLKRQYPIGMKLPNSDNLNIRYFSQDIKAGRQATFAWWCLKNIVLHQPPPTIILGFLNRFAAVAVISATLLRLRGRQTKAIISQESQLSAYLNHHEARIWKAFVPMIYNRANKILTLSNATKADLLRFGIRPEKVFVVNGWIPQRDEF</sequence>
<dbReference type="GO" id="GO:0016757">
    <property type="term" value="F:glycosyltransferase activity"/>
    <property type="evidence" value="ECO:0007669"/>
    <property type="project" value="InterPro"/>
</dbReference>
<dbReference type="PANTHER" id="PTHR12526">
    <property type="entry name" value="GLYCOSYLTRANSFERASE"/>
    <property type="match status" value="1"/>
</dbReference>
<evidence type="ECO:0000313" key="3">
    <source>
        <dbReference type="EMBL" id="OGY16045.1"/>
    </source>
</evidence>
<accession>A0A1G1VKX0</accession>